<feature type="binding site" evidence="12">
    <location>
        <position position="546"/>
    </location>
    <ligand>
        <name>Zn(2+)</name>
        <dbReference type="ChEBI" id="CHEBI:29105"/>
        <note>catalytic</note>
    </ligand>
</feature>
<feature type="domain" description="FTP" evidence="14">
    <location>
        <begin position="71"/>
        <end position="122"/>
    </location>
</feature>
<dbReference type="PANTHER" id="PTHR33478:SF1">
    <property type="entry name" value="EXTRACELLULAR METALLOPROTEINASE MEP"/>
    <property type="match status" value="1"/>
</dbReference>
<dbReference type="InterPro" id="IPR050371">
    <property type="entry name" value="Fungal_virulence_M36"/>
</dbReference>
<feature type="chain" id="PRO_5018809423" description="Extracellular metalloproteinase" evidence="13">
    <location>
        <begin position="22"/>
        <end position="737"/>
    </location>
</feature>
<sequence length="737" mass="81058">MKLAAIATAVLLLLTSQGADAVRYPFKPQGVSLPHSVFRTRLDRTNPSFASTHEDPLISATGFATRELKADKFVVKNAYTSKHTLVTHVYLRQVIEGLEVVNGDINIDVDAQGNILSFGSSFYRGKEVFLRAKQKDEEEYRAFVEKTEKSGVERLLVSISQPDVTSALVVNYVDQDLRLMSEKFSQIVFGNPARDTVPSPPPTTDPNLTFDVTPFTVADSDLPVLSPLDALQSLTEYLSLTAPLLANPTLLDTVSIASTASFHATEPTFTLHNVPFAISPVPVHQALIQDPDGDLRLVWSLQLRMEENWLHAHVDAHRGGVLAMSDWVSDAQYRVFPLPLVDPTEGPRELVTDPYDAIASPNGWHEQKKGTKFTTTSGNNVYAQENTQNSENWQQNYRPDGGKELVFDFPADLEKMEPPSYINASVTNLFYWNNIMHDLSYRYGFDEVAGNFQEDNAGKGGLGMDAVIANAQDGSGVNNANFASPPDGQRGQMRMFVWDLSEPNRDGDLSSGIIIHEYVHGISTRLTGGPANSDCLMLDEAGGMGEGWGDFFASVIGMRSDDTHDKVVDMGSWAANQPGGIRKFPYSTNMITNPETYGMMNQFLPYLGVHAKGEVWAGMLYEVYWNLVDKHNFTASVFPPAPTGDDPTLPLKHILSYGNTLALQLVVDGMKSQPCRPSFVQARDAIIAADDRLTGGENVCDIWRAFAKRGLGADARRIGGDIGGYRAESFRIPTECS</sequence>
<evidence type="ECO:0000256" key="12">
    <source>
        <dbReference type="PIRSR" id="PIRSR601842-2"/>
    </source>
</evidence>
<keyword evidence="8 12" id="KW-0862">Zinc</keyword>
<comment type="similarity">
    <text evidence="2 13">Belongs to the peptidase M36 family.</text>
</comment>
<feature type="signal peptide" evidence="13">
    <location>
        <begin position="1"/>
        <end position="21"/>
    </location>
</feature>
<dbReference type="EMBL" id="RBNI01013415">
    <property type="protein sequence ID" value="RUP31964.1"/>
    <property type="molecule type" value="Genomic_DNA"/>
</dbReference>
<evidence type="ECO:0000256" key="2">
    <source>
        <dbReference type="ARBA" id="ARBA00006006"/>
    </source>
</evidence>
<dbReference type="SUPFAM" id="SSF55486">
    <property type="entry name" value="Metalloproteases ('zincins'), catalytic domain"/>
    <property type="match status" value="1"/>
</dbReference>
<feature type="binding site" evidence="12">
    <location>
        <position position="520"/>
    </location>
    <ligand>
        <name>Zn(2+)</name>
        <dbReference type="ChEBI" id="CHEBI:29105"/>
        <note>catalytic</note>
    </ligand>
</feature>
<evidence type="ECO:0000256" key="7">
    <source>
        <dbReference type="ARBA" id="ARBA00022801"/>
    </source>
</evidence>
<name>A0A433C053_9FUNG</name>
<dbReference type="GO" id="GO:0006508">
    <property type="term" value="P:proteolysis"/>
    <property type="evidence" value="ECO:0007669"/>
    <property type="project" value="UniProtKB-KW"/>
</dbReference>
<dbReference type="Gene3D" id="1.10.390.10">
    <property type="entry name" value="Neutral Protease Domain 2"/>
    <property type="match status" value="1"/>
</dbReference>
<keyword evidence="6 13" id="KW-0732">Signal</keyword>
<evidence type="ECO:0000256" key="11">
    <source>
        <dbReference type="PIRSR" id="PIRSR601842-1"/>
    </source>
</evidence>
<dbReference type="PRINTS" id="PR00999">
    <property type="entry name" value="FUNGALYSIN"/>
</dbReference>
<feature type="active site" evidence="11">
    <location>
        <position position="517"/>
    </location>
</feature>
<evidence type="ECO:0000256" key="5">
    <source>
        <dbReference type="ARBA" id="ARBA00022723"/>
    </source>
</evidence>
<feature type="binding site" evidence="12">
    <location>
        <position position="516"/>
    </location>
    <ligand>
        <name>Zn(2+)</name>
        <dbReference type="ChEBI" id="CHEBI:29105"/>
        <note>catalytic</note>
    </ligand>
</feature>
<evidence type="ECO:0000256" key="10">
    <source>
        <dbReference type="ARBA" id="ARBA00023145"/>
    </source>
</evidence>
<keyword evidence="10 13" id="KW-0865">Zymogen</keyword>
<comment type="caution">
    <text evidence="15">The sequence shown here is derived from an EMBL/GenBank/DDBJ whole genome shotgun (WGS) entry which is preliminary data.</text>
</comment>
<dbReference type="CDD" id="cd09596">
    <property type="entry name" value="M36"/>
    <property type="match status" value="1"/>
</dbReference>
<dbReference type="PANTHER" id="PTHR33478">
    <property type="entry name" value="EXTRACELLULAR METALLOPROTEINASE MEP"/>
    <property type="match status" value="1"/>
</dbReference>
<dbReference type="GO" id="GO:0005615">
    <property type="term" value="C:extracellular space"/>
    <property type="evidence" value="ECO:0007669"/>
    <property type="project" value="InterPro"/>
</dbReference>
<dbReference type="GO" id="GO:0004222">
    <property type="term" value="F:metalloendopeptidase activity"/>
    <property type="evidence" value="ECO:0007669"/>
    <property type="project" value="InterPro"/>
</dbReference>
<dbReference type="OrthoDB" id="3227768at2759"/>
<keyword evidence="3 13" id="KW-0964">Secreted</keyword>
<keyword evidence="5 12" id="KW-0479">Metal-binding</keyword>
<dbReference type="InterPro" id="IPR001842">
    <property type="entry name" value="Peptidase_M36"/>
</dbReference>
<organism evidence="15 16">
    <name type="scientific">Jimgerdemannia flammicorona</name>
    <dbReference type="NCBI Taxonomy" id="994334"/>
    <lineage>
        <taxon>Eukaryota</taxon>
        <taxon>Fungi</taxon>
        <taxon>Fungi incertae sedis</taxon>
        <taxon>Mucoromycota</taxon>
        <taxon>Mucoromycotina</taxon>
        <taxon>Endogonomycetes</taxon>
        <taxon>Endogonales</taxon>
        <taxon>Endogonaceae</taxon>
        <taxon>Jimgerdemannia</taxon>
    </lineage>
</organism>
<keyword evidence="4 13" id="KW-0645">Protease</keyword>
<comment type="cofactor">
    <cofactor evidence="12">
        <name>Zn(2+)</name>
        <dbReference type="ChEBI" id="CHEBI:29105"/>
    </cofactor>
    <text evidence="12">Binds 1 zinc ion per subunit.</text>
</comment>
<gene>
    <name evidence="15" type="ORF">BC936DRAFT_138599</name>
</gene>
<keyword evidence="9 13" id="KW-0482">Metalloprotease</keyword>
<comment type="subcellular location">
    <subcellularLocation>
        <location evidence="1 13">Secreted</location>
    </subcellularLocation>
</comment>
<evidence type="ECO:0000256" key="8">
    <source>
        <dbReference type="ARBA" id="ARBA00022833"/>
    </source>
</evidence>
<proteinExistence type="inferred from homology"/>
<reference evidence="15 16" key="1">
    <citation type="journal article" date="2018" name="New Phytol.">
        <title>Phylogenomics of Endogonaceae and evolution of mycorrhizas within Mucoromycota.</title>
        <authorList>
            <person name="Chang Y."/>
            <person name="Desiro A."/>
            <person name="Na H."/>
            <person name="Sandor L."/>
            <person name="Lipzen A."/>
            <person name="Clum A."/>
            <person name="Barry K."/>
            <person name="Grigoriev I.V."/>
            <person name="Martin F.M."/>
            <person name="Stajich J.E."/>
            <person name="Smith M.E."/>
            <person name="Bonito G."/>
            <person name="Spatafora J.W."/>
        </authorList>
    </citation>
    <scope>NUCLEOTIDE SEQUENCE [LARGE SCALE GENOMIC DNA]</scope>
    <source>
        <strain evidence="15 16">GMNB39</strain>
    </source>
</reference>
<dbReference type="Pfam" id="PF07504">
    <property type="entry name" value="FTP"/>
    <property type="match status" value="1"/>
</dbReference>
<protein>
    <recommendedName>
        <fullName evidence="13">Extracellular metalloproteinase</fullName>
        <ecNumber evidence="13">3.4.24.-</ecNumber>
    </recommendedName>
    <alternativeName>
        <fullName evidence="13">Fungalysin</fullName>
    </alternativeName>
</protein>
<evidence type="ECO:0000256" key="9">
    <source>
        <dbReference type="ARBA" id="ARBA00023049"/>
    </source>
</evidence>
<dbReference type="InterPro" id="IPR027268">
    <property type="entry name" value="Peptidase_M4/M1_CTD_sf"/>
</dbReference>
<accession>A0A433C053</accession>
<feature type="binding site" evidence="12">
    <location>
        <position position="330"/>
    </location>
    <ligand>
        <name>Zn(2+)</name>
        <dbReference type="ChEBI" id="CHEBI:29105"/>
        <note>catalytic</note>
    </ligand>
</feature>
<evidence type="ECO:0000256" key="4">
    <source>
        <dbReference type="ARBA" id="ARBA00022670"/>
    </source>
</evidence>
<dbReference type="EC" id="3.4.24.-" evidence="13"/>
<dbReference type="Gene3D" id="3.10.170.10">
    <property type="match status" value="1"/>
</dbReference>
<evidence type="ECO:0000256" key="6">
    <source>
        <dbReference type="ARBA" id="ARBA00022729"/>
    </source>
</evidence>
<evidence type="ECO:0000313" key="15">
    <source>
        <dbReference type="EMBL" id="RUP31964.1"/>
    </source>
</evidence>
<evidence type="ECO:0000313" key="16">
    <source>
        <dbReference type="Proteomes" id="UP000268093"/>
    </source>
</evidence>
<evidence type="ECO:0000259" key="14">
    <source>
        <dbReference type="Pfam" id="PF07504"/>
    </source>
</evidence>
<dbReference type="Proteomes" id="UP000268093">
    <property type="component" value="Unassembled WGS sequence"/>
</dbReference>
<keyword evidence="16" id="KW-1185">Reference proteome</keyword>
<dbReference type="Pfam" id="PF02128">
    <property type="entry name" value="Peptidase_M36"/>
    <property type="match status" value="1"/>
</dbReference>
<keyword evidence="7 13" id="KW-0378">Hydrolase</keyword>
<dbReference type="InterPro" id="IPR011096">
    <property type="entry name" value="FTP_domain"/>
</dbReference>
<dbReference type="AlphaFoldDB" id="A0A433C053"/>
<evidence type="ECO:0000256" key="3">
    <source>
        <dbReference type="ARBA" id="ARBA00022525"/>
    </source>
</evidence>
<dbReference type="GO" id="GO:0008270">
    <property type="term" value="F:zinc ion binding"/>
    <property type="evidence" value="ECO:0007669"/>
    <property type="project" value="InterPro"/>
</dbReference>
<evidence type="ECO:0000256" key="1">
    <source>
        <dbReference type="ARBA" id="ARBA00004613"/>
    </source>
</evidence>
<evidence type="ECO:0000256" key="13">
    <source>
        <dbReference type="RuleBase" id="RU364017"/>
    </source>
</evidence>